<dbReference type="AlphaFoldDB" id="A0A1M4ZVJ5"/>
<evidence type="ECO:0000313" key="2">
    <source>
        <dbReference type="Proteomes" id="UP000184334"/>
    </source>
</evidence>
<reference evidence="1" key="1">
    <citation type="submission" date="2016-11" db="EMBL/GenBank/DDBJ databases">
        <authorList>
            <person name="Varghese N."/>
            <person name="Submissions S."/>
        </authorList>
    </citation>
    <scope>NUCLEOTIDE SEQUENCE [LARGE SCALE GENOMIC DNA]</scope>
    <source>
        <strain evidence="1">DSM 16785</strain>
    </source>
</reference>
<dbReference type="STRING" id="1122195.SAMN02745164_02032"/>
<name>A0A1M4ZVJ5_MARH1</name>
<proteinExistence type="predicted"/>
<dbReference type="SUPFAM" id="SSF81593">
    <property type="entry name" value="Nucleotidyltransferase substrate binding subunit/domain"/>
    <property type="match status" value="1"/>
</dbReference>
<dbReference type="Gene3D" id="1.20.120.330">
    <property type="entry name" value="Nucleotidyltransferases domain 2"/>
    <property type="match status" value="1"/>
</dbReference>
<dbReference type="Proteomes" id="UP000184334">
    <property type="component" value="Unassembled WGS sequence"/>
</dbReference>
<dbReference type="Pfam" id="PF08780">
    <property type="entry name" value="NTase_sub_bind"/>
    <property type="match status" value="1"/>
</dbReference>
<dbReference type="InterPro" id="IPR010235">
    <property type="entry name" value="HepT"/>
</dbReference>
<accession>A0A1M4ZVJ5</accession>
<dbReference type="RefSeq" id="WP_072865920.1">
    <property type="nucleotide sequence ID" value="NZ_FQUI01000048.1"/>
</dbReference>
<sequence length="141" mass="17059">MALDISSLEKAINSLDMLIQKTNDNEFMESLDVTFRYGIKAGVIQNFEFTYELCWKFMKRWLEENIGKIYVDGIPRKELFRLSYENKLIDNVQKWFKYHKYRNLTSHTYNIEIAEEVFEVSKEFINDAKFLLERLKEKNDF</sequence>
<dbReference type="EMBL" id="FQUI01000048">
    <property type="protein sequence ID" value="SHF22039.1"/>
    <property type="molecule type" value="Genomic_DNA"/>
</dbReference>
<dbReference type="OrthoDB" id="9810452at2"/>
<dbReference type="NCBIfam" id="TIGR01987">
    <property type="entry name" value="HI0074"/>
    <property type="match status" value="1"/>
</dbReference>
<keyword evidence="2" id="KW-1185">Reference proteome</keyword>
<gene>
    <name evidence="1" type="ORF">SAMN02745164_02032</name>
</gene>
<evidence type="ECO:0000313" key="1">
    <source>
        <dbReference type="EMBL" id="SHF22039.1"/>
    </source>
</evidence>
<comment type="caution">
    <text evidence="1">The sequence shown here is derived from an EMBL/GenBank/DDBJ whole genome shotgun (WGS) entry which is preliminary data.</text>
</comment>
<organism evidence="1 2">
    <name type="scientific">Marinitoga hydrogenitolerans (strain DSM 16785 / JCM 12826 / AT1271)</name>
    <dbReference type="NCBI Taxonomy" id="1122195"/>
    <lineage>
        <taxon>Bacteria</taxon>
        <taxon>Thermotogati</taxon>
        <taxon>Thermotogota</taxon>
        <taxon>Thermotogae</taxon>
        <taxon>Petrotogales</taxon>
        <taxon>Petrotogaceae</taxon>
        <taxon>Marinitoga</taxon>
    </lineage>
</organism>
<dbReference type="GO" id="GO:0016740">
    <property type="term" value="F:transferase activity"/>
    <property type="evidence" value="ECO:0007669"/>
    <property type="project" value="UniProtKB-KW"/>
</dbReference>
<protein>
    <submittedName>
        <fullName evidence="1">Nucleotidyltransferase substrate binding protein, HI0074 family</fullName>
    </submittedName>
</protein>